<feature type="region of interest" description="Disordered" evidence="6">
    <location>
        <begin position="1"/>
        <end position="48"/>
    </location>
</feature>
<name>A0AAE0E555_9ROSI</name>
<evidence type="ECO:0000313" key="7">
    <source>
        <dbReference type="EMBL" id="KAK3210860.1"/>
    </source>
</evidence>
<evidence type="ECO:0000256" key="5">
    <source>
        <dbReference type="ARBA" id="ARBA00023242"/>
    </source>
</evidence>
<keyword evidence="5" id="KW-0539">Nucleus</keyword>
<reference evidence="7" key="1">
    <citation type="journal article" date="2023" name="Plant J.">
        <title>Genome sequences and population genomics provide insights into the demographic history, inbreeding, and mutation load of two 'living fossil' tree species of Dipteronia.</title>
        <authorList>
            <person name="Feng Y."/>
            <person name="Comes H.P."/>
            <person name="Chen J."/>
            <person name="Zhu S."/>
            <person name="Lu R."/>
            <person name="Zhang X."/>
            <person name="Li P."/>
            <person name="Qiu J."/>
            <person name="Olsen K.M."/>
            <person name="Qiu Y."/>
        </authorList>
    </citation>
    <scope>NUCLEOTIDE SEQUENCE</scope>
    <source>
        <strain evidence="7">NBL</strain>
    </source>
</reference>
<sequence>MSDYESLTMSDDDEESSSTSTPSGWFDVDEGTVWTDDDDDDDEGLKSSKLITTTDLEKEPIVLTRAMERFSIPEGKEFVDLLVNDLKEEIWNFCLTIHPMPALTDGWLEFVRAKDLVPDDIVTFYKLQDEIFGDEYKVEINSEYKWGWG</sequence>
<dbReference type="Proteomes" id="UP001281410">
    <property type="component" value="Unassembled WGS sequence"/>
</dbReference>
<evidence type="ECO:0000256" key="4">
    <source>
        <dbReference type="ARBA" id="ARBA00023163"/>
    </source>
</evidence>
<evidence type="ECO:0000256" key="2">
    <source>
        <dbReference type="ARBA" id="ARBA00023015"/>
    </source>
</evidence>
<evidence type="ECO:0000256" key="1">
    <source>
        <dbReference type="ARBA" id="ARBA00004123"/>
    </source>
</evidence>
<feature type="compositionally biased region" description="Acidic residues" evidence="6">
    <location>
        <begin position="27"/>
        <end position="43"/>
    </location>
</feature>
<dbReference type="AlphaFoldDB" id="A0AAE0E555"/>
<dbReference type="GO" id="GO:0003677">
    <property type="term" value="F:DNA binding"/>
    <property type="evidence" value="ECO:0007669"/>
    <property type="project" value="UniProtKB-KW"/>
</dbReference>
<evidence type="ECO:0000256" key="6">
    <source>
        <dbReference type="SAM" id="MobiDB-lite"/>
    </source>
</evidence>
<keyword evidence="8" id="KW-1185">Reference proteome</keyword>
<dbReference type="InterPro" id="IPR003340">
    <property type="entry name" value="B3_DNA-bd"/>
</dbReference>
<organism evidence="7 8">
    <name type="scientific">Dipteronia sinensis</name>
    <dbReference type="NCBI Taxonomy" id="43782"/>
    <lineage>
        <taxon>Eukaryota</taxon>
        <taxon>Viridiplantae</taxon>
        <taxon>Streptophyta</taxon>
        <taxon>Embryophyta</taxon>
        <taxon>Tracheophyta</taxon>
        <taxon>Spermatophyta</taxon>
        <taxon>Magnoliopsida</taxon>
        <taxon>eudicotyledons</taxon>
        <taxon>Gunneridae</taxon>
        <taxon>Pentapetalae</taxon>
        <taxon>rosids</taxon>
        <taxon>malvids</taxon>
        <taxon>Sapindales</taxon>
        <taxon>Sapindaceae</taxon>
        <taxon>Hippocastanoideae</taxon>
        <taxon>Acereae</taxon>
        <taxon>Dipteronia</taxon>
    </lineage>
</organism>
<dbReference type="Gene3D" id="2.40.330.10">
    <property type="entry name" value="DNA-binding pseudobarrel domain"/>
    <property type="match status" value="1"/>
</dbReference>
<keyword evidence="4" id="KW-0804">Transcription</keyword>
<accession>A0AAE0E555</accession>
<proteinExistence type="predicted"/>
<keyword evidence="3" id="KW-0238">DNA-binding</keyword>
<protein>
    <recommendedName>
        <fullName evidence="9">TF-B3 domain-containing protein</fullName>
    </recommendedName>
</protein>
<dbReference type="GO" id="GO:0005634">
    <property type="term" value="C:nucleus"/>
    <property type="evidence" value="ECO:0007669"/>
    <property type="project" value="UniProtKB-SubCell"/>
</dbReference>
<dbReference type="InterPro" id="IPR015300">
    <property type="entry name" value="DNA-bd_pseudobarrel_sf"/>
</dbReference>
<dbReference type="SUPFAM" id="SSF101936">
    <property type="entry name" value="DNA-binding pseudobarrel domain"/>
    <property type="match status" value="1"/>
</dbReference>
<evidence type="ECO:0000256" key="3">
    <source>
        <dbReference type="ARBA" id="ARBA00023125"/>
    </source>
</evidence>
<comment type="subcellular location">
    <subcellularLocation>
        <location evidence="1">Nucleus</location>
    </subcellularLocation>
</comment>
<dbReference type="EMBL" id="JANJYJ010000005">
    <property type="protein sequence ID" value="KAK3210860.1"/>
    <property type="molecule type" value="Genomic_DNA"/>
</dbReference>
<dbReference type="CDD" id="cd10017">
    <property type="entry name" value="B3_DNA"/>
    <property type="match status" value="1"/>
</dbReference>
<gene>
    <name evidence="7" type="ORF">Dsin_015566</name>
</gene>
<keyword evidence="2" id="KW-0805">Transcription regulation</keyword>
<comment type="caution">
    <text evidence="7">The sequence shown here is derived from an EMBL/GenBank/DDBJ whole genome shotgun (WGS) entry which is preliminary data.</text>
</comment>
<evidence type="ECO:0008006" key="9">
    <source>
        <dbReference type="Google" id="ProtNLM"/>
    </source>
</evidence>
<evidence type="ECO:0000313" key="8">
    <source>
        <dbReference type="Proteomes" id="UP001281410"/>
    </source>
</evidence>